<evidence type="ECO:0000256" key="1">
    <source>
        <dbReference type="SAM" id="MobiDB-lite"/>
    </source>
</evidence>
<sequence length="114" mass="12862">MEIAIRWAKGFFRLFERVGKCKVPLSAEVDRLSLVQFRVIFEMADSFAKNMRSKDIKLFLSRVLQTSVKVPHRNLYSGGMALQREKLPAIGQSDHRLDDGAASAPPSQEQSSHS</sequence>
<name>A0A813H167_POLGL</name>
<keyword evidence="3" id="KW-1185">Reference proteome</keyword>
<dbReference type="Proteomes" id="UP000654075">
    <property type="component" value="Unassembled WGS sequence"/>
</dbReference>
<organism evidence="2 3">
    <name type="scientific">Polarella glacialis</name>
    <name type="common">Dinoflagellate</name>
    <dbReference type="NCBI Taxonomy" id="89957"/>
    <lineage>
        <taxon>Eukaryota</taxon>
        <taxon>Sar</taxon>
        <taxon>Alveolata</taxon>
        <taxon>Dinophyceae</taxon>
        <taxon>Suessiales</taxon>
        <taxon>Suessiaceae</taxon>
        <taxon>Polarella</taxon>
    </lineage>
</organism>
<proteinExistence type="predicted"/>
<gene>
    <name evidence="2" type="ORF">PGLA1383_LOCUS47544</name>
</gene>
<dbReference type="EMBL" id="CAJNNV010030127">
    <property type="protein sequence ID" value="CAE8631436.1"/>
    <property type="molecule type" value="Genomic_DNA"/>
</dbReference>
<dbReference type="AlphaFoldDB" id="A0A813H167"/>
<comment type="caution">
    <text evidence="2">The sequence shown here is derived from an EMBL/GenBank/DDBJ whole genome shotgun (WGS) entry which is preliminary data.</text>
</comment>
<reference evidence="2" key="1">
    <citation type="submission" date="2021-02" db="EMBL/GenBank/DDBJ databases">
        <authorList>
            <person name="Dougan E. K."/>
            <person name="Rhodes N."/>
            <person name="Thang M."/>
            <person name="Chan C."/>
        </authorList>
    </citation>
    <scope>NUCLEOTIDE SEQUENCE</scope>
</reference>
<accession>A0A813H167</accession>
<evidence type="ECO:0000313" key="2">
    <source>
        <dbReference type="EMBL" id="CAE8631436.1"/>
    </source>
</evidence>
<protein>
    <submittedName>
        <fullName evidence="2">Uncharacterized protein</fullName>
    </submittedName>
</protein>
<feature type="region of interest" description="Disordered" evidence="1">
    <location>
        <begin position="93"/>
        <end position="114"/>
    </location>
</feature>
<feature type="compositionally biased region" description="Low complexity" evidence="1">
    <location>
        <begin position="101"/>
        <end position="114"/>
    </location>
</feature>
<evidence type="ECO:0000313" key="3">
    <source>
        <dbReference type="Proteomes" id="UP000654075"/>
    </source>
</evidence>